<proteinExistence type="predicted"/>
<dbReference type="InterPro" id="IPR011733">
    <property type="entry name" value="CHP02185_IM"/>
</dbReference>
<gene>
    <name evidence="2" type="ORF">KQI89_14835</name>
</gene>
<feature type="transmembrane region" description="Helical" evidence="1">
    <location>
        <begin position="12"/>
        <end position="34"/>
    </location>
</feature>
<keyword evidence="1" id="KW-0472">Membrane</keyword>
<protein>
    <submittedName>
        <fullName evidence="2">MptD family putative ECF transporter S component</fullName>
    </submittedName>
</protein>
<accession>A0ABS6F3F8</accession>
<keyword evidence="1" id="KW-0812">Transmembrane</keyword>
<keyword evidence="1" id="KW-1133">Transmembrane helix</keyword>
<feature type="transmembrane region" description="Helical" evidence="1">
    <location>
        <begin position="40"/>
        <end position="59"/>
    </location>
</feature>
<dbReference type="Proteomes" id="UP000736583">
    <property type="component" value="Unassembled WGS sequence"/>
</dbReference>
<feature type="transmembrane region" description="Helical" evidence="1">
    <location>
        <begin position="161"/>
        <end position="181"/>
    </location>
</feature>
<evidence type="ECO:0000313" key="3">
    <source>
        <dbReference type="Proteomes" id="UP000736583"/>
    </source>
</evidence>
<dbReference type="EMBL" id="JAHLQL010000006">
    <property type="protein sequence ID" value="MBU5593025.1"/>
    <property type="molecule type" value="Genomic_DNA"/>
</dbReference>
<keyword evidence="3" id="KW-1185">Reference proteome</keyword>
<dbReference type="Pfam" id="PF09605">
    <property type="entry name" value="Trep_Strep"/>
    <property type="match status" value="1"/>
</dbReference>
<dbReference type="RefSeq" id="WP_216457715.1">
    <property type="nucleotide sequence ID" value="NZ_JAHLQL010000006.1"/>
</dbReference>
<evidence type="ECO:0000313" key="2">
    <source>
        <dbReference type="EMBL" id="MBU5593025.1"/>
    </source>
</evidence>
<reference evidence="2 3" key="1">
    <citation type="submission" date="2021-06" db="EMBL/GenBank/DDBJ databases">
        <authorList>
            <person name="Sun Q."/>
            <person name="Li D."/>
        </authorList>
    </citation>
    <scope>NUCLEOTIDE SEQUENCE [LARGE SCALE GENOMIC DNA]</scope>
    <source>
        <strain evidence="2 3">MSJ-4</strain>
    </source>
</reference>
<evidence type="ECO:0000256" key="1">
    <source>
        <dbReference type="SAM" id="Phobius"/>
    </source>
</evidence>
<dbReference type="NCBIfam" id="TIGR02185">
    <property type="entry name" value="Trep_Strep"/>
    <property type="match status" value="1"/>
</dbReference>
<name>A0ABS6F3F8_9CLOT</name>
<organism evidence="2 3">
    <name type="scientific">Clostridium simiarum</name>
    <dbReference type="NCBI Taxonomy" id="2841506"/>
    <lineage>
        <taxon>Bacteria</taxon>
        <taxon>Bacillati</taxon>
        <taxon>Bacillota</taxon>
        <taxon>Clostridia</taxon>
        <taxon>Eubacteriales</taxon>
        <taxon>Clostridiaceae</taxon>
        <taxon>Clostridium</taxon>
    </lineage>
</organism>
<comment type="caution">
    <text evidence="2">The sequence shown here is derived from an EMBL/GenBank/DDBJ whole genome shotgun (WGS) entry which is preliminary data.</text>
</comment>
<feature type="transmembrane region" description="Helical" evidence="1">
    <location>
        <begin position="71"/>
        <end position="99"/>
    </location>
</feature>
<sequence>MASSSEKMDSKDLITTGVFCVLFFIATMVGGVMFAPNPVLTFFTPVAVAIFTGPIYMLLIQKVPKRGPMIILGVIMGSMLFLTGMFWIWAIACVVLGFVSGEIARVGNFKSLKLNTVAFMVYSLNPISSYVMLWLDKQSYVDYLVGKGTEAQYMEVMVQHAYGWVLPAMIIGTLLASYISASLGKKLVKKQFAKAGVV</sequence>